<reference evidence="2" key="1">
    <citation type="journal article" date="2015" name="Nat. Genet.">
        <title>The genome and transcriptome of the zoonotic hookworm Ancylostoma ceylanicum identify infection-specific gene families.</title>
        <authorList>
            <person name="Schwarz E.M."/>
            <person name="Hu Y."/>
            <person name="Antoshechkin I."/>
            <person name="Miller M.M."/>
            <person name="Sternberg P.W."/>
            <person name="Aroian R.V."/>
        </authorList>
    </citation>
    <scope>NUCLEOTIDE SEQUENCE</scope>
    <source>
        <strain evidence="2">HY135</strain>
    </source>
</reference>
<evidence type="ECO:0000313" key="1">
    <source>
        <dbReference type="EMBL" id="EYC32886.1"/>
    </source>
</evidence>
<proteinExistence type="predicted"/>
<gene>
    <name evidence="1" type="primary">Acey_s0002.g1147</name>
    <name evidence="1" type="ORF">Y032_0002g1147</name>
</gene>
<organism evidence="1 2">
    <name type="scientific">Ancylostoma ceylanicum</name>
    <dbReference type="NCBI Taxonomy" id="53326"/>
    <lineage>
        <taxon>Eukaryota</taxon>
        <taxon>Metazoa</taxon>
        <taxon>Ecdysozoa</taxon>
        <taxon>Nematoda</taxon>
        <taxon>Chromadorea</taxon>
        <taxon>Rhabditida</taxon>
        <taxon>Rhabditina</taxon>
        <taxon>Rhabditomorpha</taxon>
        <taxon>Strongyloidea</taxon>
        <taxon>Ancylostomatidae</taxon>
        <taxon>Ancylostomatinae</taxon>
        <taxon>Ancylostoma</taxon>
    </lineage>
</organism>
<dbReference type="Proteomes" id="UP000024635">
    <property type="component" value="Unassembled WGS sequence"/>
</dbReference>
<protein>
    <submittedName>
        <fullName evidence="1">Uncharacterized protein</fullName>
    </submittedName>
</protein>
<keyword evidence="2" id="KW-1185">Reference proteome</keyword>
<accession>A0A016VZW3</accession>
<name>A0A016VZW3_9BILA</name>
<dbReference type="AlphaFoldDB" id="A0A016VZW3"/>
<dbReference type="EMBL" id="JARK01001338">
    <property type="protein sequence ID" value="EYC32886.1"/>
    <property type="molecule type" value="Genomic_DNA"/>
</dbReference>
<sequence length="81" mass="9062">MSAAIKKKQTIRSLAGNHCHPRSAAKLEIFKRARVKISQFNLPKGKLAYGSEADLGSVSGALARYYTLVFKFFLSNIRIFE</sequence>
<evidence type="ECO:0000313" key="2">
    <source>
        <dbReference type="Proteomes" id="UP000024635"/>
    </source>
</evidence>
<comment type="caution">
    <text evidence="1">The sequence shown here is derived from an EMBL/GenBank/DDBJ whole genome shotgun (WGS) entry which is preliminary data.</text>
</comment>